<keyword evidence="2" id="KW-1185">Reference proteome</keyword>
<protein>
    <recommendedName>
        <fullName evidence="3">RNase H type-1 domain-containing protein</fullName>
    </recommendedName>
</protein>
<dbReference type="Proteomes" id="UP000596661">
    <property type="component" value="Chromosome 3"/>
</dbReference>
<dbReference type="AlphaFoldDB" id="A0A803P5D7"/>
<evidence type="ECO:0000313" key="1">
    <source>
        <dbReference type="EnsemblPlants" id="cds.evm.model.03.1462"/>
    </source>
</evidence>
<reference evidence="1" key="1">
    <citation type="submission" date="2018-11" db="EMBL/GenBank/DDBJ databases">
        <authorList>
            <person name="Grassa J C."/>
        </authorList>
    </citation>
    <scope>NUCLEOTIDE SEQUENCE [LARGE SCALE GENOMIC DNA]</scope>
</reference>
<dbReference type="EnsemblPlants" id="evm.model.03.1462">
    <property type="protein sequence ID" value="cds.evm.model.03.1462"/>
    <property type="gene ID" value="evm.TU.03.1462"/>
</dbReference>
<sequence length="326" mass="36869">MNRTLLAKLNWSLANEDRKPLVIGLLKKYCRRDSFWAVNQKSLDFFLWKNLIENGSLLCKGSCTLVNRGDKVVVKHQPWILWLNYSEFMDLMSRHLNLFPHLNSVANLSLGNWWNEGLVISIFGGNLGRRILEIPKLPTSTSNKIIWKPKKNAVFSVKSAYVEDKKSCFGVKVDLGSEFGTRRGSLHQVIENWISNSGTSRSKALVYIGCVLTVILQQRNTLRIYGKTDPFFTIVHKLKSYFGELWDPLEEQVRISPLLQNVGTPYRFVTMTDASWSDGVAGLGVVLIDTVTSKWFLSSSKSKSGSILEAETVAILTALQRASQCY</sequence>
<reference evidence="1" key="2">
    <citation type="submission" date="2021-03" db="UniProtKB">
        <authorList>
            <consortium name="EnsemblPlants"/>
        </authorList>
    </citation>
    <scope>IDENTIFICATION</scope>
</reference>
<evidence type="ECO:0008006" key="3">
    <source>
        <dbReference type="Google" id="ProtNLM"/>
    </source>
</evidence>
<proteinExistence type="predicted"/>
<name>A0A803P5D7_CANSA</name>
<dbReference type="EMBL" id="UZAU01000307">
    <property type="status" value="NOT_ANNOTATED_CDS"/>
    <property type="molecule type" value="Genomic_DNA"/>
</dbReference>
<dbReference type="Gramene" id="evm.model.03.1462">
    <property type="protein sequence ID" value="cds.evm.model.03.1462"/>
    <property type="gene ID" value="evm.TU.03.1462"/>
</dbReference>
<evidence type="ECO:0000313" key="2">
    <source>
        <dbReference type="Proteomes" id="UP000596661"/>
    </source>
</evidence>
<organism evidence="1 2">
    <name type="scientific">Cannabis sativa</name>
    <name type="common">Hemp</name>
    <name type="synonym">Marijuana</name>
    <dbReference type="NCBI Taxonomy" id="3483"/>
    <lineage>
        <taxon>Eukaryota</taxon>
        <taxon>Viridiplantae</taxon>
        <taxon>Streptophyta</taxon>
        <taxon>Embryophyta</taxon>
        <taxon>Tracheophyta</taxon>
        <taxon>Spermatophyta</taxon>
        <taxon>Magnoliopsida</taxon>
        <taxon>eudicotyledons</taxon>
        <taxon>Gunneridae</taxon>
        <taxon>Pentapetalae</taxon>
        <taxon>rosids</taxon>
        <taxon>fabids</taxon>
        <taxon>Rosales</taxon>
        <taxon>Cannabaceae</taxon>
        <taxon>Cannabis</taxon>
    </lineage>
</organism>
<accession>A0A803P5D7</accession>